<evidence type="ECO:0000256" key="1">
    <source>
        <dbReference type="ARBA" id="ARBA00023015"/>
    </source>
</evidence>
<dbReference type="CDD" id="cd06267">
    <property type="entry name" value="PBP1_LacI_sugar_binding-like"/>
    <property type="match status" value="1"/>
</dbReference>
<dbReference type="PANTHER" id="PTHR30146:SF109">
    <property type="entry name" value="HTH-TYPE TRANSCRIPTIONAL REGULATOR GALS"/>
    <property type="match status" value="1"/>
</dbReference>
<evidence type="ECO:0000259" key="4">
    <source>
        <dbReference type="PROSITE" id="PS50949"/>
    </source>
</evidence>
<dbReference type="Gene3D" id="1.10.10.10">
    <property type="entry name" value="Winged helix-like DNA-binding domain superfamily/Winged helix DNA-binding domain"/>
    <property type="match status" value="1"/>
</dbReference>
<keyword evidence="3" id="KW-0804">Transcription</keyword>
<organism evidence="5">
    <name type="scientific">uncultured Truepera sp</name>
    <dbReference type="NCBI Taxonomy" id="543023"/>
    <lineage>
        <taxon>Bacteria</taxon>
        <taxon>Thermotogati</taxon>
        <taxon>Deinococcota</taxon>
        <taxon>Deinococci</taxon>
        <taxon>Trueperales</taxon>
        <taxon>Trueperaceae</taxon>
        <taxon>Truepera</taxon>
        <taxon>environmental samples</taxon>
    </lineage>
</organism>
<dbReference type="SMART" id="SM00345">
    <property type="entry name" value="HTH_GNTR"/>
    <property type="match status" value="1"/>
</dbReference>
<dbReference type="InterPro" id="IPR000524">
    <property type="entry name" value="Tscrpt_reg_HTH_GntR"/>
</dbReference>
<dbReference type="PRINTS" id="PR00035">
    <property type="entry name" value="HTHGNTR"/>
</dbReference>
<dbReference type="InterPro" id="IPR036390">
    <property type="entry name" value="WH_DNA-bd_sf"/>
</dbReference>
<keyword evidence="1" id="KW-0805">Transcription regulation</keyword>
<evidence type="ECO:0000256" key="2">
    <source>
        <dbReference type="ARBA" id="ARBA00023125"/>
    </source>
</evidence>
<dbReference type="CDD" id="cd07377">
    <property type="entry name" value="WHTH_GntR"/>
    <property type="match status" value="1"/>
</dbReference>
<dbReference type="AlphaFoldDB" id="A0A6J4UQ67"/>
<dbReference type="Gene3D" id="3.40.50.2300">
    <property type="match status" value="2"/>
</dbReference>
<dbReference type="PANTHER" id="PTHR30146">
    <property type="entry name" value="LACI-RELATED TRANSCRIPTIONAL REPRESSOR"/>
    <property type="match status" value="1"/>
</dbReference>
<sequence>MRLRGRNPDEVPLTKLPVLAPTPILPALELDRESARPLHQQLWEHYRQLIEVGHLPVGSRLPTEMTLMERHQVSRGTVRQAMRSLSEAGLIRRETKNGTVVSTPPKPATMASRIIGVVFPETRDAFCLDIMKGVQAACRERGYHTAFGYSHHSSGLERAEVTQMRDARFGGVLVLPHDNATLFSELWRDGYPFVCVDQAFEDLPCDFVGVDNVGASSGATEHLLRLGHRRIAFLHQNRDLTQAPSTVRDRHLGYRNALAAGGVPFEPSWTVAVDQDSSYRDFLTQAERPGAVVAVNDNTALKLRDVAIRSGLSVPGDLAIVGFDDIPMAAGVSLTTVLQPSFEIGLQAAHILIDRIEKKVASPRRVILPTQLVVRGSCGSAL</sequence>
<name>A0A6J4UQ67_9DEIN</name>
<dbReference type="GO" id="GO:0000976">
    <property type="term" value="F:transcription cis-regulatory region binding"/>
    <property type="evidence" value="ECO:0007669"/>
    <property type="project" value="TreeGrafter"/>
</dbReference>
<dbReference type="EMBL" id="CADCWP010000017">
    <property type="protein sequence ID" value="CAA9556657.1"/>
    <property type="molecule type" value="Genomic_DNA"/>
</dbReference>
<gene>
    <name evidence="5" type="ORF">AVDCRST_MAG86-254</name>
</gene>
<keyword evidence="2" id="KW-0238">DNA-binding</keyword>
<dbReference type="InterPro" id="IPR036388">
    <property type="entry name" value="WH-like_DNA-bd_sf"/>
</dbReference>
<dbReference type="Pfam" id="PF00392">
    <property type="entry name" value="GntR"/>
    <property type="match status" value="1"/>
</dbReference>
<dbReference type="SUPFAM" id="SSF53822">
    <property type="entry name" value="Periplasmic binding protein-like I"/>
    <property type="match status" value="1"/>
</dbReference>
<dbReference type="InterPro" id="IPR046335">
    <property type="entry name" value="LacI/GalR-like_sensor"/>
</dbReference>
<dbReference type="GO" id="GO:0003700">
    <property type="term" value="F:DNA-binding transcription factor activity"/>
    <property type="evidence" value="ECO:0007669"/>
    <property type="project" value="InterPro"/>
</dbReference>
<evidence type="ECO:0000313" key="5">
    <source>
        <dbReference type="EMBL" id="CAA9556657.1"/>
    </source>
</evidence>
<proteinExistence type="predicted"/>
<feature type="domain" description="HTH gntR-type" evidence="4">
    <location>
        <begin position="36"/>
        <end position="104"/>
    </location>
</feature>
<evidence type="ECO:0000256" key="3">
    <source>
        <dbReference type="ARBA" id="ARBA00023163"/>
    </source>
</evidence>
<dbReference type="SUPFAM" id="SSF46785">
    <property type="entry name" value="Winged helix' DNA-binding domain"/>
    <property type="match status" value="1"/>
</dbReference>
<dbReference type="Pfam" id="PF13377">
    <property type="entry name" value="Peripla_BP_3"/>
    <property type="match status" value="1"/>
</dbReference>
<reference evidence="5" key="1">
    <citation type="submission" date="2020-02" db="EMBL/GenBank/DDBJ databases">
        <authorList>
            <person name="Meier V. D."/>
        </authorList>
    </citation>
    <scope>NUCLEOTIDE SEQUENCE</scope>
    <source>
        <strain evidence="5">AVDCRST_MAG86</strain>
    </source>
</reference>
<accession>A0A6J4UQ67</accession>
<dbReference type="PROSITE" id="PS50949">
    <property type="entry name" value="HTH_GNTR"/>
    <property type="match status" value="1"/>
</dbReference>
<protein>
    <recommendedName>
        <fullName evidence="4">HTH gntR-type domain-containing protein</fullName>
    </recommendedName>
</protein>
<dbReference type="InterPro" id="IPR028082">
    <property type="entry name" value="Peripla_BP_I"/>
</dbReference>